<dbReference type="Pfam" id="PF09297">
    <property type="entry name" value="Zn_ribbon_NUD"/>
    <property type="match status" value="1"/>
</dbReference>
<dbReference type="NCBIfam" id="NF001299">
    <property type="entry name" value="PRK00241.1"/>
    <property type="match status" value="1"/>
</dbReference>
<dbReference type="CDD" id="cd03429">
    <property type="entry name" value="NUDIX_NADH_pyrophosphatase_Nudt13"/>
    <property type="match status" value="1"/>
</dbReference>
<dbReference type="AlphaFoldDB" id="A0A5K8A9V4"/>
<feature type="domain" description="Nudix hydrolase" evidence="10">
    <location>
        <begin position="144"/>
        <end position="268"/>
    </location>
</feature>
<gene>
    <name evidence="11" type="ORF">DSCOOX_24610</name>
</gene>
<keyword evidence="5" id="KW-0479">Metal-binding</keyword>
<evidence type="ECO:0000256" key="3">
    <source>
        <dbReference type="ARBA" id="ARBA00009595"/>
    </source>
</evidence>
<dbReference type="GO" id="GO:0005829">
    <property type="term" value="C:cytosol"/>
    <property type="evidence" value="ECO:0007669"/>
    <property type="project" value="TreeGrafter"/>
</dbReference>
<name>A0A5K8A9V4_9BACT</name>
<evidence type="ECO:0000256" key="1">
    <source>
        <dbReference type="ARBA" id="ARBA00001946"/>
    </source>
</evidence>
<dbReference type="InterPro" id="IPR049734">
    <property type="entry name" value="NudC-like_C"/>
</dbReference>
<comment type="cofactor">
    <cofactor evidence="2">
        <name>Zn(2+)</name>
        <dbReference type="ChEBI" id="CHEBI:29105"/>
    </cofactor>
</comment>
<dbReference type="InterPro" id="IPR000086">
    <property type="entry name" value="NUDIX_hydrolase_dom"/>
</dbReference>
<dbReference type="Pfam" id="PF00293">
    <property type="entry name" value="NUDIX"/>
    <property type="match status" value="1"/>
</dbReference>
<dbReference type="Gene3D" id="3.90.79.20">
    <property type="match status" value="1"/>
</dbReference>
<dbReference type="GO" id="GO:0046872">
    <property type="term" value="F:metal ion binding"/>
    <property type="evidence" value="ECO:0007669"/>
    <property type="project" value="UniProtKB-KW"/>
</dbReference>
<evidence type="ECO:0000256" key="2">
    <source>
        <dbReference type="ARBA" id="ARBA00001947"/>
    </source>
</evidence>
<dbReference type="InterPro" id="IPR015797">
    <property type="entry name" value="NUDIX_hydrolase-like_dom_sf"/>
</dbReference>
<organism evidence="11 12">
    <name type="scientific">Desulfosarcina ovata subsp. ovata</name>
    <dbReference type="NCBI Taxonomy" id="2752305"/>
    <lineage>
        <taxon>Bacteria</taxon>
        <taxon>Pseudomonadati</taxon>
        <taxon>Thermodesulfobacteriota</taxon>
        <taxon>Desulfobacteria</taxon>
        <taxon>Desulfobacterales</taxon>
        <taxon>Desulfosarcinaceae</taxon>
        <taxon>Desulfosarcina</taxon>
    </lineage>
</organism>
<evidence type="ECO:0000313" key="11">
    <source>
        <dbReference type="EMBL" id="BBO89281.1"/>
    </source>
</evidence>
<evidence type="ECO:0000256" key="7">
    <source>
        <dbReference type="ARBA" id="ARBA00022842"/>
    </source>
</evidence>
<comment type="cofactor">
    <cofactor evidence="1">
        <name>Mg(2+)</name>
        <dbReference type="ChEBI" id="CHEBI:18420"/>
    </cofactor>
</comment>
<dbReference type="RefSeq" id="WP_155310503.1">
    <property type="nucleotide sequence ID" value="NZ_AP021879.1"/>
</dbReference>
<dbReference type="Gene3D" id="3.90.79.10">
    <property type="entry name" value="Nucleoside Triphosphate Pyrophosphohydrolase"/>
    <property type="match status" value="1"/>
</dbReference>
<dbReference type="PANTHER" id="PTHR42904:SF6">
    <property type="entry name" value="NAD-CAPPED RNA HYDROLASE NUDT12"/>
    <property type="match status" value="1"/>
</dbReference>
<keyword evidence="7" id="KW-0460">Magnesium</keyword>
<evidence type="ECO:0000256" key="6">
    <source>
        <dbReference type="ARBA" id="ARBA00022801"/>
    </source>
</evidence>
<evidence type="ECO:0000256" key="8">
    <source>
        <dbReference type="ARBA" id="ARBA00023027"/>
    </source>
</evidence>
<dbReference type="GO" id="GO:0006742">
    <property type="term" value="P:NADP+ catabolic process"/>
    <property type="evidence" value="ECO:0007669"/>
    <property type="project" value="TreeGrafter"/>
</dbReference>
<comment type="similarity">
    <text evidence="3">Belongs to the Nudix hydrolase family. NudC subfamily.</text>
</comment>
<dbReference type="Pfam" id="PF09296">
    <property type="entry name" value="NUDIX-like"/>
    <property type="match status" value="1"/>
</dbReference>
<evidence type="ECO:0000313" key="12">
    <source>
        <dbReference type="Proteomes" id="UP000422108"/>
    </source>
</evidence>
<dbReference type="PROSITE" id="PS51462">
    <property type="entry name" value="NUDIX"/>
    <property type="match status" value="1"/>
</dbReference>
<evidence type="ECO:0000259" key="10">
    <source>
        <dbReference type="PROSITE" id="PS51462"/>
    </source>
</evidence>
<reference evidence="11 12" key="1">
    <citation type="submission" date="2019-11" db="EMBL/GenBank/DDBJ databases">
        <title>Comparative genomics of hydrocarbon-degrading Desulfosarcina strains.</title>
        <authorList>
            <person name="Watanabe M."/>
            <person name="Kojima H."/>
            <person name="Fukui M."/>
        </authorList>
    </citation>
    <scope>NUCLEOTIDE SEQUENCE [LARGE SCALE GENOMIC DNA]</scope>
    <source>
        <strain evidence="12">oXyS1</strain>
    </source>
</reference>
<dbReference type="InterPro" id="IPR015376">
    <property type="entry name" value="Znr_NADH_PPase"/>
</dbReference>
<comment type="catalytic activity">
    <reaction evidence="9">
        <text>a 5'-end NAD(+)-phospho-ribonucleoside in mRNA + H2O = a 5'-end phospho-adenosine-phospho-ribonucleoside in mRNA + beta-nicotinamide D-ribonucleotide + 2 H(+)</text>
        <dbReference type="Rhea" id="RHEA:60876"/>
        <dbReference type="Rhea" id="RHEA-COMP:15698"/>
        <dbReference type="Rhea" id="RHEA-COMP:15719"/>
        <dbReference type="ChEBI" id="CHEBI:14649"/>
        <dbReference type="ChEBI" id="CHEBI:15377"/>
        <dbReference type="ChEBI" id="CHEBI:15378"/>
        <dbReference type="ChEBI" id="CHEBI:144029"/>
        <dbReference type="ChEBI" id="CHEBI:144051"/>
    </reaction>
    <physiologicalReaction direction="left-to-right" evidence="9">
        <dbReference type="Rhea" id="RHEA:60877"/>
    </physiologicalReaction>
</comment>
<evidence type="ECO:0000256" key="9">
    <source>
        <dbReference type="ARBA" id="ARBA00023679"/>
    </source>
</evidence>
<keyword evidence="8" id="KW-0520">NAD</keyword>
<evidence type="ECO:0000256" key="4">
    <source>
        <dbReference type="ARBA" id="ARBA00012381"/>
    </source>
</evidence>
<dbReference type="Proteomes" id="UP000422108">
    <property type="component" value="Chromosome"/>
</dbReference>
<dbReference type="InterPro" id="IPR015375">
    <property type="entry name" value="NADH_PPase-like_N"/>
</dbReference>
<accession>A0A5K8A9V4</accession>
<dbReference type="GO" id="GO:0019677">
    <property type="term" value="P:NAD+ catabolic process"/>
    <property type="evidence" value="ECO:0007669"/>
    <property type="project" value="TreeGrafter"/>
</dbReference>
<dbReference type="EMBL" id="AP021879">
    <property type="protein sequence ID" value="BBO89281.1"/>
    <property type="molecule type" value="Genomic_DNA"/>
</dbReference>
<dbReference type="GO" id="GO:0035529">
    <property type="term" value="F:NADH pyrophosphatase activity"/>
    <property type="evidence" value="ECO:0007669"/>
    <property type="project" value="TreeGrafter"/>
</dbReference>
<dbReference type="InterPro" id="IPR050241">
    <property type="entry name" value="NAD-cap_RNA_hydrolase_NudC"/>
</dbReference>
<dbReference type="PANTHER" id="PTHR42904">
    <property type="entry name" value="NUDIX HYDROLASE, NUDC SUBFAMILY"/>
    <property type="match status" value="1"/>
</dbReference>
<keyword evidence="6" id="KW-0378">Hydrolase</keyword>
<sequence>MDFVPAFSAPVGEDRPILWFIFEKNKLLVIRDNGTCAIPDAEDLAARGITPIRRIFLGFLEEKACYAAELDADATVAEPYAWVNLHALMSTIGDELFWIAGRANHLMDWDRSHRFCGRCSQPTEDKPDERAKVCPSCGLVNYPRLSPAVIVAILKDDQILLARNKRFRGPFYSVLAGFVEPGETLEQCVHREIREEVSIEVKNIRYFGSQPWPFPNSLMVGFVADYAAGQVQVDNAELMEAHWFSAHTLPKIPPRISIARQLIEWFVEKQS</sequence>
<evidence type="ECO:0000256" key="5">
    <source>
        <dbReference type="ARBA" id="ARBA00022723"/>
    </source>
</evidence>
<keyword evidence="12" id="KW-1185">Reference proteome</keyword>
<dbReference type="SUPFAM" id="SSF55811">
    <property type="entry name" value="Nudix"/>
    <property type="match status" value="2"/>
</dbReference>
<proteinExistence type="inferred from homology"/>
<protein>
    <recommendedName>
        <fullName evidence="4">NAD(+) diphosphatase</fullName>
        <ecNumber evidence="4">3.6.1.22</ecNumber>
    </recommendedName>
</protein>
<dbReference type="EC" id="3.6.1.22" evidence="4"/>